<evidence type="ECO:0000313" key="2">
    <source>
        <dbReference type="Proteomes" id="UP000636010"/>
    </source>
</evidence>
<dbReference type="RefSeq" id="WP_188467844.1">
    <property type="nucleotide sequence ID" value="NZ_BAABHU010000027.1"/>
</dbReference>
<name>A0ABQ1NA53_9BACT</name>
<reference evidence="2" key="1">
    <citation type="journal article" date="2019" name="Int. J. Syst. Evol. Microbiol.">
        <title>The Global Catalogue of Microorganisms (GCM) 10K type strain sequencing project: providing services to taxonomists for standard genome sequencing and annotation.</title>
        <authorList>
            <consortium name="The Broad Institute Genomics Platform"/>
            <consortium name="The Broad Institute Genome Sequencing Center for Infectious Disease"/>
            <person name="Wu L."/>
            <person name="Ma J."/>
        </authorList>
    </citation>
    <scope>NUCLEOTIDE SEQUENCE [LARGE SCALE GENOMIC DNA]</scope>
    <source>
        <strain evidence="2">CGMCC 1.10832</strain>
    </source>
</reference>
<dbReference type="SUPFAM" id="SSF82171">
    <property type="entry name" value="DPP6 N-terminal domain-like"/>
    <property type="match status" value="1"/>
</dbReference>
<comment type="caution">
    <text evidence="1">The sequence shown here is derived from an EMBL/GenBank/DDBJ whole genome shotgun (WGS) entry which is preliminary data.</text>
</comment>
<protein>
    <recommendedName>
        <fullName evidence="3">SPOR domain-containing protein</fullName>
    </recommendedName>
</protein>
<dbReference type="Proteomes" id="UP000636010">
    <property type="component" value="Unassembled WGS sequence"/>
</dbReference>
<sequence>MNIKTTPIVLFFLTVVLSFNLNGQTPILSGLNKVVLSNNEEVECSLPLLSGDGQILYFVKTFSENNIGGIKGGQDIWFSHRIDSTTWQTATNLEALNNVYNNMVIGVSSITNTLYLLNTYSSPNRWKYSIAVSTLTEDSSWSEPRELDIKFDADGDFRSFYTLPDEELIFLSAEGKSTLGKEDIYVYYKEGDSWAGPVSLGENINTQGSEIAPFYSPDLKALFYSSNGREGFGDFDIYMVRKTGDQWNDWSEPINLGETVNSNSFDAYLSTYPSGETFFVSNRSGKAATIFRGNLSFLEEEIPEPVDSTEYLTPAPDSLIVQDSLPEYYVVQVLAMPTGRAPKAGFFDNLGDVKIEMSGGRDGLERYYLGRYETLKEAISRKNEVVKMGYYDAFVRAIMKYAEF</sequence>
<evidence type="ECO:0000313" key="1">
    <source>
        <dbReference type="EMBL" id="GGC56161.1"/>
    </source>
</evidence>
<accession>A0ABQ1NA53</accession>
<keyword evidence="2" id="KW-1185">Reference proteome</keyword>
<organism evidence="1 2">
    <name type="scientific">Marivirga lumbricoides</name>
    <dbReference type="NCBI Taxonomy" id="1046115"/>
    <lineage>
        <taxon>Bacteria</taxon>
        <taxon>Pseudomonadati</taxon>
        <taxon>Bacteroidota</taxon>
        <taxon>Cytophagia</taxon>
        <taxon>Cytophagales</taxon>
        <taxon>Marivirgaceae</taxon>
        <taxon>Marivirga</taxon>
    </lineage>
</organism>
<proteinExistence type="predicted"/>
<dbReference type="Pfam" id="PF07676">
    <property type="entry name" value="PD40"/>
    <property type="match status" value="1"/>
</dbReference>
<dbReference type="EMBL" id="BMEC01000027">
    <property type="protein sequence ID" value="GGC56161.1"/>
    <property type="molecule type" value="Genomic_DNA"/>
</dbReference>
<dbReference type="InterPro" id="IPR011659">
    <property type="entry name" value="WD40"/>
</dbReference>
<evidence type="ECO:0008006" key="3">
    <source>
        <dbReference type="Google" id="ProtNLM"/>
    </source>
</evidence>
<gene>
    <name evidence="1" type="ORF">GCM10011506_47340</name>
</gene>